<feature type="domain" description="Tetratrico peptide repeat group 5" evidence="2">
    <location>
        <begin position="81"/>
        <end position="177"/>
    </location>
</feature>
<sequence>MTWRRAHARPVTRPASARDDARLAHHPSPEEIMHSESTERLWRRIAEQAWNVASDASPESTVRLFEELVPFMDTSSPDDVFQLASAYYFANNHFKAQMFLEFVIKKGLSEENRPLAILQMADCLRSLGRGEDALHWLDYGLTEYSGQEQGRWFAALKVRTLADLGRVDDVVDMALELLGMPADDAHPQPAPSDSAAPVIDPIDQAHPVLRRRDLRARRAPADDAVDETAPGPTATVPPRHAQPRPAGRRAQRRQPGVGDTTRSAGGTTGRRRGRRGRDEHREDGRQQ</sequence>
<dbReference type="EMBL" id="WBKA01000001">
    <property type="protein sequence ID" value="KAB1633487.1"/>
    <property type="molecule type" value="Genomic_DNA"/>
</dbReference>
<gene>
    <name evidence="3" type="ORF">F8O02_00675</name>
</gene>
<dbReference type="Pfam" id="PF12688">
    <property type="entry name" value="TPR_5"/>
    <property type="match status" value="1"/>
</dbReference>
<organism evidence="3 4">
    <name type="scientific">Pseudoclavibacter caeni</name>
    <dbReference type="NCBI Taxonomy" id="908846"/>
    <lineage>
        <taxon>Bacteria</taxon>
        <taxon>Bacillati</taxon>
        <taxon>Actinomycetota</taxon>
        <taxon>Actinomycetes</taxon>
        <taxon>Micrococcales</taxon>
        <taxon>Microbacteriaceae</taxon>
        <taxon>Pseudoclavibacter</taxon>
    </lineage>
</organism>
<keyword evidence="4" id="KW-1185">Reference proteome</keyword>
<name>A0A7C8BP22_9MICO</name>
<feature type="compositionally biased region" description="Basic residues" evidence="1">
    <location>
        <begin position="1"/>
        <end position="10"/>
    </location>
</feature>
<evidence type="ECO:0000259" key="2">
    <source>
        <dbReference type="Pfam" id="PF12688"/>
    </source>
</evidence>
<dbReference type="OrthoDB" id="193829at2"/>
<feature type="compositionally biased region" description="Basic and acidic residues" evidence="1">
    <location>
        <begin position="276"/>
        <end position="287"/>
    </location>
</feature>
<comment type="caution">
    <text evidence="3">The sequence shown here is derived from an EMBL/GenBank/DDBJ whole genome shotgun (WGS) entry which is preliminary data.</text>
</comment>
<feature type="region of interest" description="Disordered" evidence="1">
    <location>
        <begin position="1"/>
        <end position="35"/>
    </location>
</feature>
<evidence type="ECO:0000256" key="1">
    <source>
        <dbReference type="SAM" id="MobiDB-lite"/>
    </source>
</evidence>
<evidence type="ECO:0000313" key="4">
    <source>
        <dbReference type="Proteomes" id="UP000481339"/>
    </source>
</evidence>
<evidence type="ECO:0000313" key="3">
    <source>
        <dbReference type="EMBL" id="KAB1633487.1"/>
    </source>
</evidence>
<protein>
    <submittedName>
        <fullName evidence="3">Tetratricopeptide repeat protein</fullName>
    </submittedName>
</protein>
<proteinExistence type="predicted"/>
<accession>A0A7C8BP22</accession>
<reference evidence="3 4" key="1">
    <citation type="submission" date="2019-09" db="EMBL/GenBank/DDBJ databases">
        <title>Phylogeny of genus Pseudoclavibacter and closely related genus.</title>
        <authorList>
            <person name="Li Y."/>
        </authorList>
    </citation>
    <scope>NUCLEOTIDE SEQUENCE [LARGE SCALE GENOMIC DNA]</scope>
    <source>
        <strain evidence="3 4">JCM 16921</strain>
    </source>
</reference>
<feature type="compositionally biased region" description="Basic residues" evidence="1">
    <location>
        <begin position="208"/>
        <end position="218"/>
    </location>
</feature>
<feature type="region of interest" description="Disordered" evidence="1">
    <location>
        <begin position="182"/>
        <end position="287"/>
    </location>
</feature>
<dbReference type="AlphaFoldDB" id="A0A7C8BP22"/>
<dbReference type="Gene3D" id="1.25.40.10">
    <property type="entry name" value="Tetratricopeptide repeat domain"/>
    <property type="match status" value="1"/>
</dbReference>
<dbReference type="InterPro" id="IPR041656">
    <property type="entry name" value="TPR_5"/>
</dbReference>
<feature type="compositionally biased region" description="Basic and acidic residues" evidence="1">
    <location>
        <begin position="16"/>
        <end position="35"/>
    </location>
</feature>
<dbReference type="Proteomes" id="UP000481339">
    <property type="component" value="Unassembled WGS sequence"/>
</dbReference>
<feature type="compositionally biased region" description="Low complexity" evidence="1">
    <location>
        <begin position="253"/>
        <end position="265"/>
    </location>
</feature>
<dbReference type="InterPro" id="IPR011990">
    <property type="entry name" value="TPR-like_helical_dom_sf"/>
</dbReference>
<dbReference type="SUPFAM" id="SSF48452">
    <property type="entry name" value="TPR-like"/>
    <property type="match status" value="1"/>
</dbReference>